<evidence type="ECO:0000259" key="6">
    <source>
        <dbReference type="PROSITE" id="PS50850"/>
    </source>
</evidence>
<keyword evidence="4 5" id="KW-0472">Membrane</keyword>
<dbReference type="InterPro" id="IPR011701">
    <property type="entry name" value="MFS"/>
</dbReference>
<feature type="transmembrane region" description="Helical" evidence="5">
    <location>
        <begin position="287"/>
        <end position="320"/>
    </location>
</feature>
<feature type="domain" description="Major facilitator superfamily (MFS) profile" evidence="6">
    <location>
        <begin position="20"/>
        <end position="391"/>
    </location>
</feature>
<dbReference type="Gene3D" id="1.20.1250.20">
    <property type="entry name" value="MFS general substrate transporter like domains"/>
    <property type="match status" value="2"/>
</dbReference>
<reference evidence="8" key="1">
    <citation type="journal article" date="2019" name="Int. J. Syst. Evol. Microbiol.">
        <title>The Global Catalogue of Microorganisms (GCM) 10K type strain sequencing project: providing services to taxonomists for standard genome sequencing and annotation.</title>
        <authorList>
            <consortium name="The Broad Institute Genomics Platform"/>
            <consortium name="The Broad Institute Genome Sequencing Center for Infectious Disease"/>
            <person name="Wu L."/>
            <person name="Ma J."/>
        </authorList>
    </citation>
    <scope>NUCLEOTIDE SEQUENCE [LARGE SCALE GENOMIC DNA]</scope>
    <source>
        <strain evidence="8">CGMCC 4.7241</strain>
    </source>
</reference>
<dbReference type="CDD" id="cd17478">
    <property type="entry name" value="MFS_FsR"/>
    <property type="match status" value="1"/>
</dbReference>
<feature type="transmembrane region" description="Helical" evidence="5">
    <location>
        <begin position="225"/>
        <end position="243"/>
    </location>
</feature>
<dbReference type="SUPFAM" id="SSF103473">
    <property type="entry name" value="MFS general substrate transporter"/>
    <property type="match status" value="1"/>
</dbReference>
<evidence type="ECO:0000256" key="4">
    <source>
        <dbReference type="ARBA" id="ARBA00023136"/>
    </source>
</evidence>
<dbReference type="Pfam" id="PF07690">
    <property type="entry name" value="MFS_1"/>
    <property type="match status" value="1"/>
</dbReference>
<dbReference type="InterPro" id="IPR020846">
    <property type="entry name" value="MFS_dom"/>
</dbReference>
<keyword evidence="3 5" id="KW-1133">Transmembrane helix</keyword>
<proteinExistence type="predicted"/>
<dbReference type="PANTHER" id="PTHR43129">
    <property type="entry name" value="FOSMIDOMYCIN RESISTANCE PROTEIN"/>
    <property type="match status" value="1"/>
</dbReference>
<evidence type="ECO:0000256" key="2">
    <source>
        <dbReference type="ARBA" id="ARBA00022692"/>
    </source>
</evidence>
<dbReference type="Proteomes" id="UP001595699">
    <property type="component" value="Unassembled WGS sequence"/>
</dbReference>
<dbReference type="RefSeq" id="WP_239553705.1">
    <property type="nucleotide sequence ID" value="NZ_JAFBCM010000001.1"/>
</dbReference>
<evidence type="ECO:0000313" key="7">
    <source>
        <dbReference type="EMBL" id="MFC3764241.1"/>
    </source>
</evidence>
<feature type="transmembrane region" description="Helical" evidence="5">
    <location>
        <begin position="150"/>
        <end position="171"/>
    </location>
</feature>
<keyword evidence="2 5" id="KW-0812">Transmembrane</keyword>
<feature type="transmembrane region" description="Helical" evidence="5">
    <location>
        <begin position="340"/>
        <end position="363"/>
    </location>
</feature>
<dbReference type="PROSITE" id="PS50850">
    <property type="entry name" value="MFS"/>
    <property type="match status" value="1"/>
</dbReference>
<evidence type="ECO:0000256" key="3">
    <source>
        <dbReference type="ARBA" id="ARBA00022989"/>
    </source>
</evidence>
<comment type="subcellular location">
    <subcellularLocation>
        <location evidence="1">Cell membrane</location>
        <topology evidence="1">Multi-pass membrane protein</topology>
    </subcellularLocation>
</comment>
<keyword evidence="8" id="KW-1185">Reference proteome</keyword>
<gene>
    <name evidence="7" type="ORF">ACFOUW_25625</name>
</gene>
<dbReference type="PANTHER" id="PTHR43129:SF1">
    <property type="entry name" value="FOSMIDOMYCIN RESISTANCE PROTEIN"/>
    <property type="match status" value="1"/>
</dbReference>
<feature type="transmembrane region" description="Helical" evidence="5">
    <location>
        <begin position="370"/>
        <end position="389"/>
    </location>
</feature>
<evidence type="ECO:0000313" key="8">
    <source>
        <dbReference type="Proteomes" id="UP001595699"/>
    </source>
</evidence>
<feature type="transmembrane region" description="Helical" evidence="5">
    <location>
        <begin position="57"/>
        <end position="79"/>
    </location>
</feature>
<accession>A0ABV7YHZ8</accession>
<feature type="transmembrane region" description="Helical" evidence="5">
    <location>
        <begin position="86"/>
        <end position="106"/>
    </location>
</feature>
<comment type="caution">
    <text evidence="7">The sequence shown here is derived from an EMBL/GenBank/DDBJ whole genome shotgun (WGS) entry which is preliminary data.</text>
</comment>
<feature type="transmembrane region" description="Helical" evidence="5">
    <location>
        <begin position="28"/>
        <end position="51"/>
    </location>
</feature>
<dbReference type="EMBL" id="JBHRZH010000023">
    <property type="protein sequence ID" value="MFC3764241.1"/>
    <property type="molecule type" value="Genomic_DNA"/>
</dbReference>
<sequence length="401" mass="41209">MAGYRKRDRPTGAMLENVRTTGRLPTGLLVFGHGSVDIYQGIVPVLVPFLVAERQYGYVQVAGFVLAATLLSSVVQPAFGLLTDRFALPALVPLAMLAAGAGVAFVGLHESYVAALVAVAISGLGVAAFHPEAARLARSVTGGTHVGMSWFSLGGNVGFALAPLVAAPILAAGGLAATPWLLVPAVLGAVVMLPLLRSGPVAGKRRSTAGGVDDWPRFRTLSAIIVLRSVLYVGLSTFLSLYVQQRVGPGHTVSAVALFLLFAGGAVGTILGGRLATRFGRVRTMRAAYAVAVGAVIGIVLVPGPALLAFIAVAAIALYVPFSLHITLGQDYLPNRIGTASGVTLGLAVSVGGVFAPALGLLAEQTSLRWMLAALVVLPLGASLLTYRLREPAPLETAQAT</sequence>
<feature type="transmembrane region" description="Helical" evidence="5">
    <location>
        <begin position="177"/>
        <end position="196"/>
    </location>
</feature>
<protein>
    <submittedName>
        <fullName evidence="7">MFS transporter</fullName>
    </submittedName>
</protein>
<evidence type="ECO:0000256" key="5">
    <source>
        <dbReference type="SAM" id="Phobius"/>
    </source>
</evidence>
<organism evidence="7 8">
    <name type="scientific">Tenggerimyces flavus</name>
    <dbReference type="NCBI Taxonomy" id="1708749"/>
    <lineage>
        <taxon>Bacteria</taxon>
        <taxon>Bacillati</taxon>
        <taxon>Actinomycetota</taxon>
        <taxon>Actinomycetes</taxon>
        <taxon>Propionibacteriales</taxon>
        <taxon>Nocardioidaceae</taxon>
        <taxon>Tenggerimyces</taxon>
    </lineage>
</organism>
<feature type="transmembrane region" description="Helical" evidence="5">
    <location>
        <begin position="255"/>
        <end position="275"/>
    </location>
</feature>
<dbReference type="InterPro" id="IPR036259">
    <property type="entry name" value="MFS_trans_sf"/>
</dbReference>
<feature type="transmembrane region" description="Helical" evidence="5">
    <location>
        <begin position="112"/>
        <end position="129"/>
    </location>
</feature>
<name>A0ABV7YHZ8_9ACTN</name>
<evidence type="ECO:0000256" key="1">
    <source>
        <dbReference type="ARBA" id="ARBA00004651"/>
    </source>
</evidence>